<reference evidence="3" key="1">
    <citation type="submission" date="2021-02" db="EMBL/GenBank/DDBJ databases">
        <authorList>
            <person name="Nowell W R."/>
        </authorList>
    </citation>
    <scope>NUCLEOTIDE SEQUENCE</scope>
</reference>
<keyword evidence="1" id="KW-1133">Transmembrane helix</keyword>
<dbReference type="EMBL" id="CAJNOL010016312">
    <property type="protein sequence ID" value="CAF1674832.1"/>
    <property type="molecule type" value="Genomic_DNA"/>
</dbReference>
<keyword evidence="1" id="KW-0812">Transmembrane</keyword>
<dbReference type="AlphaFoldDB" id="A0A816GHR2"/>
<organism evidence="3 4">
    <name type="scientific">Rotaria sordida</name>
    <dbReference type="NCBI Taxonomy" id="392033"/>
    <lineage>
        <taxon>Eukaryota</taxon>
        <taxon>Metazoa</taxon>
        <taxon>Spiralia</taxon>
        <taxon>Gnathifera</taxon>
        <taxon>Rotifera</taxon>
        <taxon>Eurotatoria</taxon>
        <taxon>Bdelloidea</taxon>
        <taxon>Philodinida</taxon>
        <taxon>Philodinidae</taxon>
        <taxon>Rotaria</taxon>
    </lineage>
</organism>
<sequence>KLQDEIKSKNSRVSSVIEICDRLKADYQQQIEQIPFDYASDLENRWHQLWINSVEVQCKLEERFKILNVRIFLLFVFMWAYIYSLTFDKKKNANYY</sequence>
<keyword evidence="4" id="KW-1185">Reference proteome</keyword>
<dbReference type="Gene3D" id="1.20.58.60">
    <property type="match status" value="1"/>
</dbReference>
<dbReference type="EMBL" id="CAJNOH010014411">
    <property type="protein sequence ID" value="CAF1555092.1"/>
    <property type="molecule type" value="Genomic_DNA"/>
</dbReference>
<feature type="non-terminal residue" evidence="3">
    <location>
        <position position="1"/>
    </location>
</feature>
<evidence type="ECO:0000256" key="1">
    <source>
        <dbReference type="SAM" id="Phobius"/>
    </source>
</evidence>
<keyword evidence="1" id="KW-0472">Membrane</keyword>
<evidence type="ECO:0000313" key="4">
    <source>
        <dbReference type="Proteomes" id="UP000663870"/>
    </source>
</evidence>
<name>A0A816GHR2_9BILA</name>
<dbReference type="Proteomes" id="UP000663870">
    <property type="component" value="Unassembled WGS sequence"/>
</dbReference>
<evidence type="ECO:0000313" key="2">
    <source>
        <dbReference type="EMBL" id="CAF1555092.1"/>
    </source>
</evidence>
<gene>
    <name evidence="3" type="ORF">JXQ802_LOCUS58198</name>
    <name evidence="2" type="ORF">PYM288_LOCUS41580</name>
</gene>
<protein>
    <submittedName>
        <fullName evidence="3">Uncharacterized protein</fullName>
    </submittedName>
</protein>
<evidence type="ECO:0000313" key="3">
    <source>
        <dbReference type="EMBL" id="CAF1674832.1"/>
    </source>
</evidence>
<accession>A0A816GHR2</accession>
<dbReference type="Proteomes" id="UP000663854">
    <property type="component" value="Unassembled WGS sequence"/>
</dbReference>
<feature type="transmembrane region" description="Helical" evidence="1">
    <location>
        <begin position="67"/>
        <end position="86"/>
    </location>
</feature>
<proteinExistence type="predicted"/>
<comment type="caution">
    <text evidence="3">The sequence shown here is derived from an EMBL/GenBank/DDBJ whole genome shotgun (WGS) entry which is preliminary data.</text>
</comment>